<evidence type="ECO:0000313" key="2">
    <source>
        <dbReference type="EMBL" id="EEY65472.1"/>
    </source>
</evidence>
<dbReference type="Proteomes" id="UP000006643">
    <property type="component" value="Unassembled WGS sequence"/>
</dbReference>
<proteinExistence type="predicted"/>
<feature type="compositionally biased region" description="Basic and acidic residues" evidence="1">
    <location>
        <begin position="20"/>
        <end position="89"/>
    </location>
</feature>
<evidence type="ECO:0000313" key="3">
    <source>
        <dbReference type="Proteomes" id="UP000006643"/>
    </source>
</evidence>
<feature type="compositionally biased region" description="Basic and acidic residues" evidence="1">
    <location>
        <begin position="1"/>
        <end position="12"/>
    </location>
</feature>
<organism evidence="2 3">
    <name type="scientific">Phytophthora infestans (strain T30-4)</name>
    <name type="common">Potato late blight agent</name>
    <dbReference type="NCBI Taxonomy" id="403677"/>
    <lineage>
        <taxon>Eukaryota</taxon>
        <taxon>Sar</taxon>
        <taxon>Stramenopiles</taxon>
        <taxon>Oomycota</taxon>
        <taxon>Peronosporomycetes</taxon>
        <taxon>Peronosporales</taxon>
        <taxon>Peronosporaceae</taxon>
        <taxon>Phytophthora</taxon>
    </lineage>
</organism>
<gene>
    <name evidence="2" type="ORF">PITG_16764</name>
</gene>
<dbReference type="AlphaFoldDB" id="D0NUU9"/>
<reference evidence="3" key="1">
    <citation type="journal article" date="2009" name="Nature">
        <title>Genome sequence and analysis of the Irish potato famine pathogen Phytophthora infestans.</title>
        <authorList>
            <consortium name="The Broad Institute Genome Sequencing Platform"/>
            <person name="Haas B.J."/>
            <person name="Kamoun S."/>
            <person name="Zody M.C."/>
            <person name="Jiang R.H."/>
            <person name="Handsaker R.E."/>
            <person name="Cano L.M."/>
            <person name="Grabherr M."/>
            <person name="Kodira C.D."/>
            <person name="Raffaele S."/>
            <person name="Torto-Alalibo T."/>
            <person name="Bozkurt T.O."/>
            <person name="Ah-Fong A.M."/>
            <person name="Alvarado L."/>
            <person name="Anderson V.L."/>
            <person name="Armstrong M.R."/>
            <person name="Avrova A."/>
            <person name="Baxter L."/>
            <person name="Beynon J."/>
            <person name="Boevink P.C."/>
            <person name="Bollmann S.R."/>
            <person name="Bos J.I."/>
            <person name="Bulone V."/>
            <person name="Cai G."/>
            <person name="Cakir C."/>
            <person name="Carrington J.C."/>
            <person name="Chawner M."/>
            <person name="Conti L."/>
            <person name="Costanzo S."/>
            <person name="Ewan R."/>
            <person name="Fahlgren N."/>
            <person name="Fischbach M.A."/>
            <person name="Fugelstad J."/>
            <person name="Gilroy E.M."/>
            <person name="Gnerre S."/>
            <person name="Green P.J."/>
            <person name="Grenville-Briggs L.J."/>
            <person name="Griffith J."/>
            <person name="Grunwald N.J."/>
            <person name="Horn K."/>
            <person name="Horner N.R."/>
            <person name="Hu C.H."/>
            <person name="Huitema E."/>
            <person name="Jeong D.H."/>
            <person name="Jones A.M."/>
            <person name="Jones J.D."/>
            <person name="Jones R.W."/>
            <person name="Karlsson E.K."/>
            <person name="Kunjeti S.G."/>
            <person name="Lamour K."/>
            <person name="Liu Z."/>
            <person name="Ma L."/>
            <person name="Maclean D."/>
            <person name="Chibucos M.C."/>
            <person name="McDonald H."/>
            <person name="McWalters J."/>
            <person name="Meijer H.J."/>
            <person name="Morgan W."/>
            <person name="Morris P.F."/>
            <person name="Munro C.A."/>
            <person name="O'Neill K."/>
            <person name="Ospina-Giraldo M."/>
            <person name="Pinzon A."/>
            <person name="Pritchard L."/>
            <person name="Ramsahoye B."/>
            <person name="Ren Q."/>
            <person name="Restrepo S."/>
            <person name="Roy S."/>
            <person name="Sadanandom A."/>
            <person name="Savidor A."/>
            <person name="Schornack S."/>
            <person name="Schwartz D.C."/>
            <person name="Schumann U.D."/>
            <person name="Schwessinger B."/>
            <person name="Seyer L."/>
            <person name="Sharpe T."/>
            <person name="Silvar C."/>
            <person name="Song J."/>
            <person name="Studholme D.J."/>
            <person name="Sykes S."/>
            <person name="Thines M."/>
            <person name="van de Vondervoort P.J."/>
            <person name="Phuntumart V."/>
            <person name="Wawra S."/>
            <person name="Weide R."/>
            <person name="Win J."/>
            <person name="Young C."/>
            <person name="Zhou S."/>
            <person name="Fry W."/>
            <person name="Meyers B.C."/>
            <person name="van West P."/>
            <person name="Ristaino J."/>
            <person name="Govers F."/>
            <person name="Birch P.R."/>
            <person name="Whisson S.C."/>
            <person name="Judelson H.S."/>
            <person name="Nusbaum C."/>
        </authorList>
    </citation>
    <scope>NUCLEOTIDE SEQUENCE [LARGE SCALE GENOMIC DNA]</scope>
    <source>
        <strain evidence="3">T30-4</strain>
    </source>
</reference>
<accession>D0NUU9</accession>
<protein>
    <submittedName>
        <fullName evidence="2">Uncharacterized protein</fullName>
    </submittedName>
</protein>
<dbReference type="HOGENOM" id="CLU_1879485_0_0_1"/>
<dbReference type="VEuPathDB" id="FungiDB:PITG_16764"/>
<dbReference type="RefSeq" id="XP_002897101.1">
    <property type="nucleotide sequence ID" value="XM_002897055.1"/>
</dbReference>
<dbReference type="EMBL" id="DS028166">
    <property type="protein sequence ID" value="EEY65472.1"/>
    <property type="molecule type" value="Genomic_DNA"/>
</dbReference>
<keyword evidence="3" id="KW-1185">Reference proteome</keyword>
<sequence>MKAPKDPGKGRPPDMAARVQESKRDKADMGDEEVCYKDDDDKADEPGAQREETQSRSKEKKHDNGESLKEEARNQSDIQADSRRETLDVAPKEMFDAIAEEMKKADSDQPRTAWIMTIWKHVYSQRGSMKTGSVTH</sequence>
<evidence type="ECO:0000256" key="1">
    <source>
        <dbReference type="SAM" id="MobiDB-lite"/>
    </source>
</evidence>
<dbReference type="KEGG" id="pif:PITG_16764"/>
<name>D0NUU9_PHYIT</name>
<dbReference type="GeneID" id="9468703"/>
<dbReference type="InParanoid" id="D0NUU9"/>
<feature type="region of interest" description="Disordered" evidence="1">
    <location>
        <begin position="1"/>
        <end position="89"/>
    </location>
</feature>